<reference evidence="7" key="1">
    <citation type="submission" date="2021-12" db="EMBL/GenBank/DDBJ databases">
        <title>Bradyrhizobium xenonodulans sp. nov.</title>
        <authorList>
            <person name="Claassens R."/>
            <person name="Venter S.N."/>
            <person name="Beukes C.W."/>
            <person name="Stepkowski T."/>
            <person name="Steenkamp E.T."/>
        </authorList>
    </citation>
    <scope>NUCLEOTIDE SEQUENCE</scope>
    <source>
        <strain evidence="7">14AB</strain>
    </source>
</reference>
<keyword evidence="3 5" id="KW-1133">Transmembrane helix</keyword>
<evidence type="ECO:0000256" key="5">
    <source>
        <dbReference type="SAM" id="Phobius"/>
    </source>
</evidence>
<evidence type="ECO:0000256" key="4">
    <source>
        <dbReference type="ARBA" id="ARBA00023136"/>
    </source>
</evidence>
<sequence>MVDFETAGPRAFMASAGLGEGLLASVLICYLLIAADIVPGVTDLQAVYEPGYLDVVNIDKAGDVIRQALLAPFFLGSAYLLVRARPKENLRRLGWPIAVVIAICFLSVTWSSDPAASLRKALGLFGTTSVGTYVAGRLSSYRFARLVQIAVIVALAGSYVWLFIAPDKALDTNGQLRGLFSHKNILGQFAGIGYLAFLSLGLRETGRRRLVQLGGAGACVLSLLLASSATPLIAIGFVTAWVYARSRLGLRPRELAVLTMVVCVGAVLFLIAAPDAFTSLIGRDVTLSGRTNIWQFALEMAAAKPLLGYGYGVFWLGPNSPGSLFWDTTLQFELSAHNGYLQCLLDIGMVGLLTTLVAVLKPLHRVQSSSGVKRPYIGRPENFSEWFLIFFLILNVAEIRFFDPTSVVTFVFAYTSAHRGGKTGAASQVREGPSLAL</sequence>
<dbReference type="Proteomes" id="UP001179614">
    <property type="component" value="Chromosome"/>
</dbReference>
<proteinExistence type="predicted"/>
<feature type="transmembrane region" description="Helical" evidence="5">
    <location>
        <begin position="143"/>
        <end position="165"/>
    </location>
</feature>
<evidence type="ECO:0000256" key="3">
    <source>
        <dbReference type="ARBA" id="ARBA00022989"/>
    </source>
</evidence>
<keyword evidence="7" id="KW-0436">Ligase</keyword>
<feature type="transmembrane region" description="Helical" evidence="5">
    <location>
        <begin position="118"/>
        <end position="136"/>
    </location>
</feature>
<feature type="transmembrane region" description="Helical" evidence="5">
    <location>
        <begin position="185"/>
        <end position="202"/>
    </location>
</feature>
<dbReference type="PANTHER" id="PTHR37422:SF17">
    <property type="entry name" value="O-ANTIGEN LIGASE"/>
    <property type="match status" value="1"/>
</dbReference>
<dbReference type="EMBL" id="CP089391">
    <property type="protein sequence ID" value="WBL80339.1"/>
    <property type="molecule type" value="Genomic_DNA"/>
</dbReference>
<dbReference type="Pfam" id="PF04932">
    <property type="entry name" value="Wzy_C"/>
    <property type="match status" value="1"/>
</dbReference>
<feature type="transmembrane region" description="Helical" evidence="5">
    <location>
        <begin position="94"/>
        <end position="112"/>
    </location>
</feature>
<keyword evidence="4 5" id="KW-0472">Membrane</keyword>
<evidence type="ECO:0000256" key="1">
    <source>
        <dbReference type="ARBA" id="ARBA00004141"/>
    </source>
</evidence>
<feature type="transmembrane region" description="Helical" evidence="5">
    <location>
        <begin position="64"/>
        <end position="82"/>
    </location>
</feature>
<keyword evidence="8" id="KW-1185">Reference proteome</keyword>
<evidence type="ECO:0000313" key="8">
    <source>
        <dbReference type="Proteomes" id="UP001179614"/>
    </source>
</evidence>
<feature type="transmembrane region" description="Helical" evidence="5">
    <location>
        <begin position="383"/>
        <end position="402"/>
    </location>
</feature>
<name>A0ABY7MQ94_9BRAD</name>
<feature type="transmembrane region" description="Helical" evidence="5">
    <location>
        <begin position="214"/>
        <end position="243"/>
    </location>
</feature>
<dbReference type="InterPro" id="IPR051533">
    <property type="entry name" value="WaaL-like"/>
</dbReference>
<dbReference type="PANTHER" id="PTHR37422">
    <property type="entry name" value="TEICHURONIC ACID BIOSYNTHESIS PROTEIN TUAE"/>
    <property type="match status" value="1"/>
</dbReference>
<feature type="transmembrane region" description="Helical" evidence="5">
    <location>
        <begin position="339"/>
        <end position="363"/>
    </location>
</feature>
<gene>
    <name evidence="7" type="ORF">I3J27_07930</name>
</gene>
<feature type="transmembrane region" description="Helical" evidence="5">
    <location>
        <begin position="255"/>
        <end position="273"/>
    </location>
</feature>
<dbReference type="InterPro" id="IPR007016">
    <property type="entry name" value="O-antigen_ligase-rel_domated"/>
</dbReference>
<feature type="domain" description="O-antigen ligase-related" evidence="6">
    <location>
        <begin position="218"/>
        <end position="354"/>
    </location>
</feature>
<keyword evidence="2 5" id="KW-0812">Transmembrane</keyword>
<protein>
    <submittedName>
        <fullName evidence="7">O-antigen ligase family protein</fullName>
    </submittedName>
</protein>
<organism evidence="7 8">
    <name type="scientific">Bradyrhizobium xenonodulans</name>
    <dbReference type="NCBI Taxonomy" id="2736875"/>
    <lineage>
        <taxon>Bacteria</taxon>
        <taxon>Pseudomonadati</taxon>
        <taxon>Pseudomonadota</taxon>
        <taxon>Alphaproteobacteria</taxon>
        <taxon>Hyphomicrobiales</taxon>
        <taxon>Nitrobacteraceae</taxon>
        <taxon>Bradyrhizobium</taxon>
    </lineage>
</organism>
<dbReference type="GO" id="GO:0016874">
    <property type="term" value="F:ligase activity"/>
    <property type="evidence" value="ECO:0007669"/>
    <property type="project" value="UniProtKB-KW"/>
</dbReference>
<feature type="transmembrane region" description="Helical" evidence="5">
    <location>
        <begin position="12"/>
        <end position="33"/>
    </location>
</feature>
<evidence type="ECO:0000313" key="7">
    <source>
        <dbReference type="EMBL" id="WBL80339.1"/>
    </source>
</evidence>
<feature type="transmembrane region" description="Helical" evidence="5">
    <location>
        <begin position="293"/>
        <end position="316"/>
    </location>
</feature>
<dbReference type="RefSeq" id="WP_270167447.1">
    <property type="nucleotide sequence ID" value="NZ_CP089391.1"/>
</dbReference>
<evidence type="ECO:0000256" key="2">
    <source>
        <dbReference type="ARBA" id="ARBA00022692"/>
    </source>
</evidence>
<accession>A0ABY7MQ94</accession>
<evidence type="ECO:0000259" key="6">
    <source>
        <dbReference type="Pfam" id="PF04932"/>
    </source>
</evidence>
<comment type="subcellular location">
    <subcellularLocation>
        <location evidence="1">Membrane</location>
        <topology evidence="1">Multi-pass membrane protein</topology>
    </subcellularLocation>
</comment>